<comment type="caution">
    <text evidence="1">The sequence shown here is derived from an EMBL/GenBank/DDBJ whole genome shotgun (WGS) entry which is preliminary data.</text>
</comment>
<proteinExistence type="predicted"/>
<accession>A0A835EEF1</accession>
<gene>
    <name evidence="1" type="ORF">HU200_040288</name>
</gene>
<name>A0A835EEF1_9POAL</name>
<dbReference type="Proteomes" id="UP000636709">
    <property type="component" value="Unassembled WGS sequence"/>
</dbReference>
<protein>
    <submittedName>
        <fullName evidence="1">Uncharacterized protein</fullName>
    </submittedName>
</protein>
<dbReference type="EMBL" id="JACEFO010001965">
    <property type="protein sequence ID" value="KAF8691174.1"/>
    <property type="molecule type" value="Genomic_DNA"/>
</dbReference>
<sequence length="87" mass="9353">MPQNSRAGTVSGRPEMVSLRCTTAHHSLFGSTTCLARPRRRACPVVRAAAAVEAGTQAKVSLIRIGTRERFCSLDFSCSSGNWGLML</sequence>
<reference evidence="1" key="1">
    <citation type="submission" date="2020-07" db="EMBL/GenBank/DDBJ databases">
        <title>Genome sequence and genetic diversity analysis of an under-domesticated orphan crop, white fonio (Digitaria exilis).</title>
        <authorList>
            <person name="Bennetzen J.L."/>
            <person name="Chen S."/>
            <person name="Ma X."/>
            <person name="Wang X."/>
            <person name="Yssel A.E.J."/>
            <person name="Chaluvadi S.R."/>
            <person name="Johnson M."/>
            <person name="Gangashetty P."/>
            <person name="Hamidou F."/>
            <person name="Sanogo M.D."/>
            <person name="Zwaenepoel A."/>
            <person name="Wallace J."/>
            <person name="Van De Peer Y."/>
            <person name="Van Deynze A."/>
        </authorList>
    </citation>
    <scope>NUCLEOTIDE SEQUENCE</scope>
    <source>
        <tissue evidence="1">Leaves</tissue>
    </source>
</reference>
<evidence type="ECO:0000313" key="1">
    <source>
        <dbReference type="EMBL" id="KAF8691174.1"/>
    </source>
</evidence>
<organism evidence="1 2">
    <name type="scientific">Digitaria exilis</name>
    <dbReference type="NCBI Taxonomy" id="1010633"/>
    <lineage>
        <taxon>Eukaryota</taxon>
        <taxon>Viridiplantae</taxon>
        <taxon>Streptophyta</taxon>
        <taxon>Embryophyta</taxon>
        <taxon>Tracheophyta</taxon>
        <taxon>Spermatophyta</taxon>
        <taxon>Magnoliopsida</taxon>
        <taxon>Liliopsida</taxon>
        <taxon>Poales</taxon>
        <taxon>Poaceae</taxon>
        <taxon>PACMAD clade</taxon>
        <taxon>Panicoideae</taxon>
        <taxon>Panicodae</taxon>
        <taxon>Paniceae</taxon>
        <taxon>Anthephorinae</taxon>
        <taxon>Digitaria</taxon>
    </lineage>
</organism>
<evidence type="ECO:0000313" key="2">
    <source>
        <dbReference type="Proteomes" id="UP000636709"/>
    </source>
</evidence>
<dbReference type="AlphaFoldDB" id="A0A835EEF1"/>
<keyword evidence="2" id="KW-1185">Reference proteome</keyword>